<accession>A0A5B8XUU4</accession>
<dbReference type="Pfam" id="PF05157">
    <property type="entry name" value="MshEN"/>
    <property type="match status" value="1"/>
</dbReference>
<dbReference type="InterPro" id="IPR027417">
    <property type="entry name" value="P-loop_NTPase"/>
</dbReference>
<dbReference type="AlphaFoldDB" id="A0A5B8XUU4"/>
<evidence type="ECO:0000256" key="2">
    <source>
        <dbReference type="ARBA" id="ARBA00022741"/>
    </source>
</evidence>
<proteinExistence type="inferred from homology"/>
<feature type="domain" description="Bacterial type II secretion system protein E" evidence="4">
    <location>
        <begin position="347"/>
        <end position="719"/>
    </location>
</feature>
<evidence type="ECO:0000259" key="5">
    <source>
        <dbReference type="Pfam" id="PF05157"/>
    </source>
</evidence>
<dbReference type="GO" id="GO:0005524">
    <property type="term" value="F:ATP binding"/>
    <property type="evidence" value="ECO:0007669"/>
    <property type="project" value="UniProtKB-KW"/>
</dbReference>
<keyword evidence="3" id="KW-0067">ATP-binding</keyword>
<dbReference type="Gene3D" id="3.40.50.150">
    <property type="entry name" value="Vaccinia Virus protein VP39"/>
    <property type="match status" value="1"/>
</dbReference>
<dbReference type="InterPro" id="IPR029063">
    <property type="entry name" value="SAM-dependent_MTases_sf"/>
</dbReference>
<comment type="similarity">
    <text evidence="1">Belongs to the GSP E family.</text>
</comment>
<dbReference type="Proteomes" id="UP000321595">
    <property type="component" value="Chromosome"/>
</dbReference>
<name>A0A5B8XUU4_9DELT</name>
<dbReference type="SUPFAM" id="SSF53335">
    <property type="entry name" value="S-adenosyl-L-methionine-dependent methyltransferases"/>
    <property type="match status" value="1"/>
</dbReference>
<evidence type="ECO:0000313" key="6">
    <source>
        <dbReference type="EMBL" id="QED29380.1"/>
    </source>
</evidence>
<dbReference type="OrthoDB" id="5143400at2"/>
<evidence type="ECO:0000256" key="3">
    <source>
        <dbReference type="ARBA" id="ARBA00022840"/>
    </source>
</evidence>
<dbReference type="RefSeq" id="WP_146962613.1">
    <property type="nucleotide sequence ID" value="NZ_CP042467.1"/>
</dbReference>
<reference evidence="6 7" key="1">
    <citation type="submission" date="2019-08" db="EMBL/GenBank/DDBJ databases">
        <authorList>
            <person name="Liang Q."/>
        </authorList>
    </citation>
    <scope>NUCLEOTIDE SEQUENCE [LARGE SCALE GENOMIC DNA]</scope>
    <source>
        <strain evidence="6 7">V1718</strain>
    </source>
</reference>
<keyword evidence="7" id="KW-1185">Reference proteome</keyword>
<keyword evidence="2" id="KW-0547">Nucleotide-binding</keyword>
<evidence type="ECO:0000256" key="1">
    <source>
        <dbReference type="ARBA" id="ARBA00006611"/>
    </source>
</evidence>
<evidence type="ECO:0000313" key="7">
    <source>
        <dbReference type="Proteomes" id="UP000321595"/>
    </source>
</evidence>
<protein>
    <recommendedName>
        <fullName evidence="8">Protein-L-isoaspartate(D-aspartate) O-methyltransferase</fullName>
    </recommendedName>
</protein>
<dbReference type="GO" id="GO:0005886">
    <property type="term" value="C:plasma membrane"/>
    <property type="evidence" value="ECO:0007669"/>
    <property type="project" value="TreeGrafter"/>
</dbReference>
<dbReference type="InterPro" id="IPR007831">
    <property type="entry name" value="T2SS_GspE_N"/>
</dbReference>
<feature type="domain" description="Type II secretion system protein GspE N-terminal" evidence="5">
    <location>
        <begin position="253"/>
        <end position="308"/>
    </location>
</feature>
<dbReference type="Gene3D" id="3.30.450.90">
    <property type="match status" value="1"/>
</dbReference>
<dbReference type="CDD" id="cd02440">
    <property type="entry name" value="AdoMet_MTases"/>
    <property type="match status" value="1"/>
</dbReference>
<evidence type="ECO:0008006" key="8">
    <source>
        <dbReference type="Google" id="ProtNLM"/>
    </source>
</evidence>
<dbReference type="Pfam" id="PF01135">
    <property type="entry name" value="PCMT"/>
    <property type="match status" value="1"/>
</dbReference>
<evidence type="ECO:0000259" key="4">
    <source>
        <dbReference type="Pfam" id="PF00437"/>
    </source>
</evidence>
<dbReference type="SUPFAM" id="SSF52540">
    <property type="entry name" value="P-loop containing nucleoside triphosphate hydrolases"/>
    <property type="match status" value="1"/>
</dbReference>
<dbReference type="Gene3D" id="3.40.50.300">
    <property type="entry name" value="P-loop containing nucleotide triphosphate hydrolases"/>
    <property type="match status" value="1"/>
</dbReference>
<dbReference type="InterPro" id="IPR037257">
    <property type="entry name" value="T2SS_E_N_sf"/>
</dbReference>
<dbReference type="Pfam" id="PF00437">
    <property type="entry name" value="T2SSE"/>
    <property type="match status" value="1"/>
</dbReference>
<dbReference type="SUPFAM" id="SSF160246">
    <property type="entry name" value="EspE N-terminal domain-like"/>
    <property type="match status" value="1"/>
</dbReference>
<dbReference type="KEGG" id="bbae:FRD01_19510"/>
<organism evidence="6 7">
    <name type="scientific">Microvenator marinus</name>
    <dbReference type="NCBI Taxonomy" id="2600177"/>
    <lineage>
        <taxon>Bacteria</taxon>
        <taxon>Deltaproteobacteria</taxon>
        <taxon>Bradymonadales</taxon>
        <taxon>Microvenatoraceae</taxon>
        <taxon>Microvenator</taxon>
    </lineage>
</organism>
<dbReference type="PANTHER" id="PTHR30258">
    <property type="entry name" value="TYPE II SECRETION SYSTEM PROTEIN GSPE-RELATED"/>
    <property type="match status" value="1"/>
</dbReference>
<gene>
    <name evidence="6" type="ORF">FRD01_19510</name>
</gene>
<dbReference type="EMBL" id="CP042467">
    <property type="protein sequence ID" value="QED29380.1"/>
    <property type="molecule type" value="Genomic_DNA"/>
</dbReference>
<dbReference type="GO" id="GO:0016887">
    <property type="term" value="F:ATP hydrolysis activity"/>
    <property type="evidence" value="ECO:0007669"/>
    <property type="project" value="TreeGrafter"/>
</dbReference>
<sequence>MSEVGIDWLKKRGIHDPAVLKAMGEVKHADFLDNGETAHAPEIAAKMVQAMGLKDAGTVLHVGTGSGYISAILSRLATSVFSVEKDQDQAKLAAKRLAELGFKNVQVLYGNTLKQYAANAPYDGILVSASMKELPQKLAKRLGNQGSLVAPLIQGSGVQLVRMKRYTDSSFKEEYLGELTVKPLLGDILVEMGVVDRHEVEMAAMEADVKGKKLGEALLEGHYVQEGDIYQALAKQNDMKLWSAEQVLRHMDKQFVQSMPRAFMSHNRIIPVMKHQGVLQVVTSDPYAQAHELAAALNLVTIDLGLISPTDYEIVWSALDRKEPQPEVDLGAPAPAKQAAPKFDAETISFFEALLNQAIERRASDVHFERHEGEVRVRFRIDGDLHPQSFELNAERLGGIVNLVKVSGRMDQAERTRPQQGHFQRRLADRIYDVRARTQITQFGETVTLRILPQDHRVQTLEELGFPEGSAERLRHLCDRRSGLILVVGPSGSGRSTSMYATIGHVAENVTRKVISVENPVTYSLANVYQIKVDPRAGFGVAAALTSVMGDDADAILIGDIDNAELAHTAVKASRAGHLVIGVITGRDTIDGVRALTEFGVPSDTVASELIAVVGQRLAKRLCPACKTETSLSDELSEAMNWEDGKAFKSKGCEVCEGRGTRGRIAVTEFLEVSPRLRSEISKGNGIDALRMVAQEDGVTTLQMSAQRLVAGGIIPQEELRWTPSWTR</sequence>
<dbReference type="PANTHER" id="PTHR30258:SF2">
    <property type="entry name" value="COMG OPERON PROTEIN 1"/>
    <property type="match status" value="1"/>
</dbReference>
<dbReference type="InterPro" id="IPR001482">
    <property type="entry name" value="T2SS/T4SS_dom"/>
</dbReference>